<feature type="compositionally biased region" description="Polar residues" evidence="1">
    <location>
        <begin position="73"/>
        <end position="83"/>
    </location>
</feature>
<proteinExistence type="predicted"/>
<protein>
    <submittedName>
        <fullName evidence="2">Uncharacterized protein</fullName>
    </submittedName>
</protein>
<gene>
    <name evidence="2" type="ORF">SKAU_G00208160</name>
</gene>
<feature type="compositionally biased region" description="Basic and acidic residues" evidence="1">
    <location>
        <begin position="1"/>
        <end position="28"/>
    </location>
</feature>
<sequence>MSSLHWEARRRQAVLDRRSRSKQDKEDPPQPIPKEQSGPDKPTQPAGEERSCVHCKGKPGGSAHYGGPRVDSRYNSIQYAQQW</sequence>
<comment type="caution">
    <text evidence="2">The sequence shown here is derived from an EMBL/GenBank/DDBJ whole genome shotgun (WGS) entry which is preliminary data.</text>
</comment>
<evidence type="ECO:0000313" key="3">
    <source>
        <dbReference type="Proteomes" id="UP001152622"/>
    </source>
</evidence>
<dbReference type="AlphaFoldDB" id="A0A9Q1F8D2"/>
<organism evidence="2 3">
    <name type="scientific">Synaphobranchus kaupii</name>
    <name type="common">Kaup's arrowtooth eel</name>
    <dbReference type="NCBI Taxonomy" id="118154"/>
    <lineage>
        <taxon>Eukaryota</taxon>
        <taxon>Metazoa</taxon>
        <taxon>Chordata</taxon>
        <taxon>Craniata</taxon>
        <taxon>Vertebrata</taxon>
        <taxon>Euteleostomi</taxon>
        <taxon>Actinopterygii</taxon>
        <taxon>Neopterygii</taxon>
        <taxon>Teleostei</taxon>
        <taxon>Anguilliformes</taxon>
        <taxon>Synaphobranchidae</taxon>
        <taxon>Synaphobranchus</taxon>
    </lineage>
</organism>
<reference evidence="2" key="1">
    <citation type="journal article" date="2023" name="Science">
        <title>Genome structures resolve the early diversification of teleost fishes.</title>
        <authorList>
            <person name="Parey E."/>
            <person name="Louis A."/>
            <person name="Montfort J."/>
            <person name="Bouchez O."/>
            <person name="Roques C."/>
            <person name="Iampietro C."/>
            <person name="Lluch J."/>
            <person name="Castinel A."/>
            <person name="Donnadieu C."/>
            <person name="Desvignes T."/>
            <person name="Floi Bucao C."/>
            <person name="Jouanno E."/>
            <person name="Wen M."/>
            <person name="Mejri S."/>
            <person name="Dirks R."/>
            <person name="Jansen H."/>
            <person name="Henkel C."/>
            <person name="Chen W.J."/>
            <person name="Zahm M."/>
            <person name="Cabau C."/>
            <person name="Klopp C."/>
            <person name="Thompson A.W."/>
            <person name="Robinson-Rechavi M."/>
            <person name="Braasch I."/>
            <person name="Lecointre G."/>
            <person name="Bobe J."/>
            <person name="Postlethwait J.H."/>
            <person name="Berthelot C."/>
            <person name="Roest Crollius H."/>
            <person name="Guiguen Y."/>
        </authorList>
    </citation>
    <scope>NUCLEOTIDE SEQUENCE</scope>
    <source>
        <strain evidence="2">WJC10195</strain>
    </source>
</reference>
<name>A0A9Q1F8D2_SYNKA</name>
<dbReference type="OrthoDB" id="10023351at2759"/>
<accession>A0A9Q1F8D2</accession>
<feature type="region of interest" description="Disordered" evidence="1">
    <location>
        <begin position="1"/>
        <end position="83"/>
    </location>
</feature>
<keyword evidence="3" id="KW-1185">Reference proteome</keyword>
<dbReference type="Proteomes" id="UP001152622">
    <property type="component" value="Chromosome 7"/>
</dbReference>
<evidence type="ECO:0000256" key="1">
    <source>
        <dbReference type="SAM" id="MobiDB-lite"/>
    </source>
</evidence>
<dbReference type="EMBL" id="JAINUF010000007">
    <property type="protein sequence ID" value="KAJ8353249.1"/>
    <property type="molecule type" value="Genomic_DNA"/>
</dbReference>
<evidence type="ECO:0000313" key="2">
    <source>
        <dbReference type="EMBL" id="KAJ8353249.1"/>
    </source>
</evidence>